<proteinExistence type="predicted"/>
<dbReference type="Proteomes" id="UP000053105">
    <property type="component" value="Unassembled WGS sequence"/>
</dbReference>
<protein>
    <submittedName>
        <fullName evidence="1">Uncharacterized protein</fullName>
    </submittedName>
</protein>
<name>A0A0M9A3M4_9HYME</name>
<reference evidence="1 2" key="1">
    <citation type="submission" date="2015-07" db="EMBL/GenBank/DDBJ databases">
        <title>The genome of Melipona quadrifasciata.</title>
        <authorList>
            <person name="Pan H."/>
            <person name="Kapheim K."/>
        </authorList>
    </citation>
    <scope>NUCLEOTIDE SEQUENCE [LARGE SCALE GENOMIC DNA]</scope>
    <source>
        <strain evidence="1">0111107301</strain>
        <tissue evidence="1">Whole body</tissue>
    </source>
</reference>
<dbReference type="EMBL" id="KQ435746">
    <property type="protein sequence ID" value="KOX76537.1"/>
    <property type="molecule type" value="Genomic_DNA"/>
</dbReference>
<dbReference type="AlphaFoldDB" id="A0A0M9A3M4"/>
<sequence length="118" mass="14537">MLTHCFQHSTFVLKKVLFHIKVSFSKMRYRNFTWKYIYATDMKEHSLHVKEQSYYDFCTSNQRKIHIRTLFYVLYAFYDFTDSNAMYNIEQDVTLKITHRSFNGRRKQMHVYPFSLYA</sequence>
<organism evidence="1 2">
    <name type="scientific">Melipona quadrifasciata</name>
    <dbReference type="NCBI Taxonomy" id="166423"/>
    <lineage>
        <taxon>Eukaryota</taxon>
        <taxon>Metazoa</taxon>
        <taxon>Ecdysozoa</taxon>
        <taxon>Arthropoda</taxon>
        <taxon>Hexapoda</taxon>
        <taxon>Insecta</taxon>
        <taxon>Pterygota</taxon>
        <taxon>Neoptera</taxon>
        <taxon>Endopterygota</taxon>
        <taxon>Hymenoptera</taxon>
        <taxon>Apocrita</taxon>
        <taxon>Aculeata</taxon>
        <taxon>Apoidea</taxon>
        <taxon>Anthophila</taxon>
        <taxon>Apidae</taxon>
        <taxon>Melipona</taxon>
    </lineage>
</organism>
<keyword evidence="2" id="KW-1185">Reference proteome</keyword>
<evidence type="ECO:0000313" key="1">
    <source>
        <dbReference type="EMBL" id="KOX76537.1"/>
    </source>
</evidence>
<gene>
    <name evidence="1" type="ORF">WN51_11743</name>
</gene>
<accession>A0A0M9A3M4</accession>
<evidence type="ECO:0000313" key="2">
    <source>
        <dbReference type="Proteomes" id="UP000053105"/>
    </source>
</evidence>